<feature type="site" description="Cleavage; by host furin" evidence="32">
    <location>
        <begin position="497"/>
        <end position="498"/>
    </location>
</feature>
<evidence type="ECO:0000256" key="4">
    <source>
        <dbReference type="ARBA" id="ARBA00004563"/>
    </source>
</evidence>
<feature type="short sequence motif" description="Di-leucine internalization motif" evidence="32">
    <location>
        <begin position="848"/>
        <end position="849"/>
    </location>
</feature>
<evidence type="ECO:0000256" key="5">
    <source>
        <dbReference type="ARBA" id="ARBA00004578"/>
    </source>
</evidence>
<dbReference type="FunFam" id="2.170.40.20:FF:000003">
    <property type="entry name" value="Envelope glycoprotein gp160"/>
    <property type="match status" value="1"/>
</dbReference>
<comment type="function">
    <text evidence="32">Surface protein gp120: Attaches the virus to the host lymphoid cell by binding to the primary receptor CD4. This interaction induces a structural rearrangement creating a high affinity binding site for a chemokine coreceptor like CXCR4 and/or CCR5. Acts as a ligand for CD209/DC-SIGN and CLEC4M/DC-SIGNR, which are respectively found on dendritic cells (DCs), and on endothelial cells of liver sinusoids and lymph node sinuses. These interactions allow capture of viral particles at mucosal surfaces by these cells and subsequent transmission to permissive cells. HIV subverts the migration properties of dendritic cells to gain access to CD4+ T-cells in lymph nodes. Virus transmission to permissive T-cells occurs either in trans (without DCs infection, through viral capture and transmission), or in cis (following DCs productive infection, through the usual CD4-gp120 interaction), thereby inducing a robust infection. In trans infection, bound virions remain infectious over days and it is proposed that they are not degraded, but protected in non-lysosomal acidic organelles within the DCs close to the cell membrane thus contributing to the viral infectious potential during DCs' migration from the periphery to the lymphoid tissues. On arrival at lymphoid tissues, intact virions recycle back to DCs' cell surface allowing virus transmission to CD4+ T-cells.</text>
</comment>
<feature type="region of interest" description="Fusion peptide" evidence="32">
    <location>
        <begin position="498"/>
        <end position="518"/>
    </location>
</feature>
<comment type="subcellular location">
    <molecule>Surface protein gp120</molecule>
    <subcellularLocation>
        <location evidence="32">Virion membrane</location>
        <topology evidence="32">Peripheral membrane protein</topology>
    </subcellularLocation>
    <subcellularLocation>
        <location evidence="32">Host cell membrane</location>
        <topology evidence="32">Peripheral membrane protein</topology>
    </subcellularLocation>
    <subcellularLocation>
        <location evidence="32">Host endosome membrane</location>
        <topology evidence="32">Single-pass type I membrane protein</topology>
    </subcellularLocation>
    <text evidence="32">The surface protein is not anchored to the viral envelope, but associates with the extravirion surface through its binding to TM. It is probably concentrated at the site of budding and incorporated into the virions possibly by contacts between the cytoplasmic tail of Env and the N-terminus of Gag.</text>
</comment>
<evidence type="ECO:0000256" key="19">
    <source>
        <dbReference type="ARBA" id="ARBA00022870"/>
    </source>
</evidence>
<evidence type="ECO:0000256" key="14">
    <source>
        <dbReference type="ARBA" id="ARBA00022692"/>
    </source>
</evidence>
<dbReference type="FunFam" id="2.170.40.20:FF:000004">
    <property type="entry name" value="Envelope glycoprotein gp160"/>
    <property type="match status" value="1"/>
</dbReference>
<reference evidence="36" key="2">
    <citation type="submission" date="2012-11" db="EMBL/GenBank/DDBJ databases">
        <authorList>
            <person name="Buckheit Sturdevant C."/>
            <person name="Dow A."/>
            <person name="Jabara C.B."/>
            <person name="Joseph S.B."/>
            <person name="Schnell G."/>
            <person name="Takamune N."/>
            <person name="Mallewa M."/>
            <person name="Heyderman R.S."/>
            <person name="Van Rie A."/>
            <person name="Swanstrom R."/>
        </authorList>
    </citation>
    <scope>NUCLEOTIDE SEQUENCE</scope>
    <source>
        <strain evidence="36">4041_Plasma_Visit_1_amplicon20</strain>
    </source>
</reference>
<evidence type="ECO:0000256" key="12">
    <source>
        <dbReference type="ARBA" id="ARBA00022595"/>
    </source>
</evidence>
<sequence>MKVMGIPRNWQQWWIWGILGFWLLLIYSVLGNMWVTVYYGVPVWKEAKTTLFCASDAKAYKEEVHNVWATHACVPTDPNPQEIILENVTENFNMWKNGMVDQMQEDIISIWDQSLKPCVKLTPVCVTLNCTDVKTNATSNATEVIMKSCSFNATTELRDKKRKVHALFYKLDVVQLGGNNSNTTYRLINCNTSAITQACPKVTFDPIPIHYCAPAGYAILKCNNQTFNGTGPCNNVSTVQCTHGIKPVVSTQLLLNGSLAEKEVIIRSENLTNNAKTIIVHLNESVTITCARTNNNTRKSIRIGPGQTFYATGEIIGDIRQAHCNITKGAWNKTLQQVGEKLAKLFPNKTIKFNSSSGGDLEIATHSFNCRGEFFYCNTSKLFNGEYRPNYSNYTDNSTITLQCRIKQIINMWQEVGKAMYAPPIAGNITCVSSITGILLTRDGGDINSSIETFRPGGGDMRDNWRSELYKYKVVEVKPLGIAPTGAKRRVVERERRAVGIGAVFLGILGAAGSTMGAASITLTVQARQLLSGIVQQQSNLLRAIEAQQHMLQLTVWGIKQLQTRVLAIERYLRDQQLLGIWGCSGKLICTTAVPWNSSWSNKSYSEIWHNMTWMQWDKEIDNYTNTIYQLLEESQFQQEKNEKDLLELDKWDSLWSWFDITNWLWYIKIFIMIVGGLIGLRIVFAVLSIVNRVRQGYSPLSFQTLIPNPRGADRLGRIEEEGGEQDKDRSVRLVNGFLALIWDDLRNLCLFSYHRLRDFLLIAARAAELLGRSSLKGLQRGWEVLKYLGNLVQYWGLELKRSAISLIDTIAIAVAEGTDRIIELAQAAWRAIRNIPTRIRQGLEVSLL</sequence>
<evidence type="ECO:0000256" key="10">
    <source>
        <dbReference type="ARBA" id="ARBA00022570"/>
    </source>
</evidence>
<feature type="region of interest" description="Immunosuppression" evidence="32">
    <location>
        <begin position="560"/>
        <end position="578"/>
    </location>
</feature>
<feature type="transmembrane region" description="Helical" evidence="33">
    <location>
        <begin position="13"/>
        <end position="41"/>
    </location>
</feature>
<comment type="function">
    <text evidence="32">Envelope glycoprotein gp160: Oligomerizes in the host endoplasmic reticulum into predominantly trimers. In a second time, gp160 transits in the host Golgi, where glycosylation is completed. The precursor is then proteolytically cleaved in the trans-Golgi and thereby activated by cellular furin or furin-like proteases to produce gp120 and gp41.</text>
</comment>
<feature type="lipid moiety-binding region" description="S-palmitoyl cysteine; by host" evidence="32">
    <location>
        <position position="750"/>
    </location>
</feature>
<feature type="disulfide bond" evidence="32">
    <location>
        <begin position="212"/>
        <end position="241"/>
    </location>
</feature>
<dbReference type="GO" id="GO:0019082">
    <property type="term" value="P:viral protein processing"/>
    <property type="evidence" value="ECO:0007669"/>
    <property type="project" value="UniProtKB-UniRule"/>
</dbReference>
<name>L7WHH4_HV1</name>
<gene>
    <name evidence="32 36" type="primary">env</name>
</gene>
<keyword evidence="19 32" id="KW-1043">Host membrane</keyword>
<feature type="short sequence motif" description="YXXL motif; contains endocytosis signal" evidence="32">
    <location>
        <begin position="698"/>
        <end position="701"/>
    </location>
</feature>
<keyword evidence="20 32" id="KW-0261">Viral envelope protein</keyword>
<dbReference type="GO" id="GO:0005198">
    <property type="term" value="F:structural molecule activity"/>
    <property type="evidence" value="ECO:0007669"/>
    <property type="project" value="UniProtKB-UniRule"/>
</dbReference>
<dbReference type="FunFam" id="1.20.5.490:FF:000001">
    <property type="entry name" value="Envelope glycoprotein gp160"/>
    <property type="match status" value="1"/>
</dbReference>
<feature type="disulfide bond" evidence="32">
    <location>
        <begin position="53"/>
        <end position="73"/>
    </location>
</feature>
<dbReference type="SUPFAM" id="SSF56502">
    <property type="entry name" value="gp120 core"/>
    <property type="match status" value="2"/>
</dbReference>
<evidence type="ECO:0000256" key="28">
    <source>
        <dbReference type="ARBA" id="ARBA00023180"/>
    </source>
</evidence>
<evidence type="ECO:0000256" key="6">
    <source>
        <dbReference type="ARBA" id="ARBA00004650"/>
    </source>
</evidence>
<dbReference type="GO" id="GO:0020002">
    <property type="term" value="C:host cell plasma membrane"/>
    <property type="evidence" value="ECO:0007669"/>
    <property type="project" value="UniProtKB-SubCell"/>
</dbReference>
<dbReference type="GO" id="GO:0044175">
    <property type="term" value="C:host cell endosome membrane"/>
    <property type="evidence" value="ECO:0007669"/>
    <property type="project" value="UniProtKB-SubCell"/>
</dbReference>
<organismHost>
    <name type="scientific">Homo sapiens</name>
    <name type="common">Human</name>
    <dbReference type="NCBI Taxonomy" id="9606"/>
</organismHost>
<keyword evidence="17 32" id="KW-1161">Viral attachment to host cell</keyword>
<comment type="caution">
    <text evidence="32 33">Lacks conserved residue(s) required for the propagation of feature annotation.</text>
</comment>
<evidence type="ECO:0000256" key="32">
    <source>
        <dbReference type="HAMAP-Rule" id="MF_04083"/>
    </source>
</evidence>
<keyword evidence="13 32" id="KW-0165">Cleavage on pair of basic residues</keyword>
<organism evidence="36">
    <name type="scientific">Human immunodeficiency virus type 1</name>
    <name type="common">HIV-1</name>
    <dbReference type="NCBI Taxonomy" id="11676"/>
    <lineage>
        <taxon>Viruses</taxon>
        <taxon>Riboviria</taxon>
        <taxon>Pararnavirae</taxon>
        <taxon>Artverviricota</taxon>
        <taxon>Revtraviricetes</taxon>
        <taxon>Ortervirales</taxon>
        <taxon>Retroviridae</taxon>
        <taxon>Orthoretrovirinae</taxon>
        <taxon>Lentivirus</taxon>
        <taxon>Lentivirus humimdef1</taxon>
    </lineage>
</organism>
<evidence type="ECO:0000256" key="7">
    <source>
        <dbReference type="ARBA" id="ARBA00022506"/>
    </source>
</evidence>
<dbReference type="Pfam" id="PF00516">
    <property type="entry name" value="GP120"/>
    <property type="match status" value="2"/>
</dbReference>
<keyword evidence="29 32" id="KW-0899">Viral immunoevasion</keyword>
<dbReference type="InterPro" id="IPR000777">
    <property type="entry name" value="HIV1_Gp120"/>
</dbReference>
<dbReference type="Gene3D" id="2.170.40.20">
    <property type="entry name" value="Human immunodeficiency virus 1, Gp160, envelope glycoprotein"/>
    <property type="match status" value="2"/>
</dbReference>
<feature type="chain" id="PRO_5023242410" description="Envelope glycoprotein gp160" evidence="32">
    <location>
        <begin position="32"/>
        <end position="849"/>
    </location>
</feature>
<dbReference type="CDD" id="cd09909">
    <property type="entry name" value="HIV-1-like_HR1-HR2"/>
    <property type="match status" value="1"/>
</dbReference>
<dbReference type="GO" id="GO:0019031">
    <property type="term" value="C:viral envelope"/>
    <property type="evidence" value="ECO:0007669"/>
    <property type="project" value="UniProtKB-KW"/>
</dbReference>
<dbReference type="GO" id="GO:0055036">
    <property type="term" value="C:virion membrane"/>
    <property type="evidence" value="ECO:0007669"/>
    <property type="project" value="UniProtKB-SubCell"/>
</dbReference>
<feature type="region of interest" description="MPER; binding to GalCer" evidence="32">
    <location>
        <begin position="648"/>
        <end position="669"/>
    </location>
</feature>
<dbReference type="GO" id="GO:0075512">
    <property type="term" value="P:clathrin-dependent endocytosis of virus by host cell"/>
    <property type="evidence" value="ECO:0007669"/>
    <property type="project" value="UniProtKB-UniRule"/>
</dbReference>
<keyword evidence="31 32" id="KW-1160">Virus entry into host cell</keyword>
<dbReference type="GO" id="GO:0016020">
    <property type="term" value="C:membrane"/>
    <property type="evidence" value="ECO:0007669"/>
    <property type="project" value="UniProtKB-UniRule"/>
</dbReference>
<comment type="PTM">
    <text evidence="32">Palmitoylation of the transmembrane protein and of Env polyprotein (prior to its proteolytic cleavage) is essential for their association with host cell membrane lipid rafts. Palmitoylation is therefore required for envelope trafficking to classical lipid rafts, but not for viral replication.</text>
</comment>
<evidence type="ECO:0000256" key="16">
    <source>
        <dbReference type="ARBA" id="ARBA00022729"/>
    </source>
</evidence>
<keyword evidence="14 32" id="KW-0812">Transmembrane</keyword>
<evidence type="ECO:0000256" key="26">
    <source>
        <dbReference type="ARBA" id="ARBA00023139"/>
    </source>
</evidence>
<evidence type="ECO:0000256" key="33">
    <source>
        <dbReference type="RuleBase" id="RU363095"/>
    </source>
</evidence>
<feature type="topological domain" description="Cytoplasmic" evidence="32">
    <location>
        <begin position="692"/>
        <end position="849"/>
    </location>
</feature>
<feature type="domain" description="Human immunodeficiency virus 1 envelope glycoprotein Gp120" evidence="34">
    <location>
        <begin position="33"/>
        <end position="139"/>
    </location>
</feature>
<dbReference type="Pfam" id="PF00517">
    <property type="entry name" value="GP41"/>
    <property type="match status" value="1"/>
</dbReference>
<evidence type="ECO:0000256" key="18">
    <source>
        <dbReference type="ARBA" id="ARBA00022844"/>
    </source>
</evidence>
<evidence type="ECO:0000256" key="23">
    <source>
        <dbReference type="ARBA" id="ARBA00023046"/>
    </source>
</evidence>
<accession>L7WHH4</accession>
<keyword evidence="15 32" id="KW-0053">Apoptosis</keyword>
<keyword evidence="22 32" id="KW-1133">Transmembrane helix</keyword>
<evidence type="ECO:0000256" key="25">
    <source>
        <dbReference type="ARBA" id="ARBA00023136"/>
    </source>
</evidence>
<evidence type="ECO:0000256" key="24">
    <source>
        <dbReference type="ARBA" id="ARBA00023054"/>
    </source>
</evidence>
<dbReference type="InterPro" id="IPR037527">
    <property type="entry name" value="Gp160"/>
</dbReference>
<keyword evidence="16 32" id="KW-0732">Signal</keyword>
<dbReference type="GO" id="GO:1903908">
    <property type="term" value="P:positive regulation of plasma membrane raft polarization"/>
    <property type="evidence" value="ECO:0007669"/>
    <property type="project" value="UniProtKB-UniRule"/>
</dbReference>
<evidence type="ECO:0000256" key="8">
    <source>
        <dbReference type="ARBA" id="ARBA00022510"/>
    </source>
</evidence>
<evidence type="ECO:0000256" key="13">
    <source>
        <dbReference type="ARBA" id="ARBA00022685"/>
    </source>
</evidence>
<dbReference type="GO" id="GO:1903911">
    <property type="term" value="P:positive regulation of receptor clustering"/>
    <property type="evidence" value="ECO:0007669"/>
    <property type="project" value="UniProtKB-UniRule"/>
</dbReference>
<keyword evidence="21 32" id="KW-1164">Virus endocytosis by host</keyword>
<evidence type="ECO:0000256" key="9">
    <source>
        <dbReference type="ARBA" id="ARBA00022511"/>
    </source>
</evidence>
<feature type="coiled-coil region" evidence="32">
    <location>
        <begin position="619"/>
        <end position="653"/>
    </location>
</feature>
<comment type="PTM">
    <text evidence="32">Highly glycosylated by host. The high number of glycan on the protein is reffered to as 'glycan shield' because it contributes to hide protein sequence from adaptive immune system.</text>
</comment>
<comment type="subunit">
    <text evidence="32">The mature envelope protein (Env) consists of a homotrimer of non-covalently associated gp120-gp41 heterodimers. The resulting complex protrudes from the virus surface as a spike. There seems to be as few as 10 spikes on the average virion. Surface protein gp120 interacts with host CD4, CCR5 and CXCR4. Gp120 also interacts with the C-type lectins CD209/DC-SIGN and CLEC4M/DC-SIGNR (collectively referred to as DC-SIGN(R)). Gp120 and gp41 interact with GalCer. Gp120 interacts with host ITGA4/ITGB7 complex; on CD4+ T-cells, this interaction results in rapid activation of integrin ITGAL/LFA-1, which facilitates efficient cell-to-cell spreading of HIV-1. Gp120 interacts with cell-associated heparan sulfate; this interaction increases virus infectivity on permissive cells and may be involved in infection of CD4- cells.</text>
</comment>
<dbReference type="GO" id="GO:0019062">
    <property type="term" value="P:virion attachment to host cell"/>
    <property type="evidence" value="ECO:0007669"/>
    <property type="project" value="UniProtKB-UniRule"/>
</dbReference>
<keyword evidence="27 32" id="KW-1015">Disulfide bond</keyword>
<comment type="domain">
    <text evidence="32">Some of the most genetically diverse regions of the viral genome are present in Env. They are called variable regions 1 through 5 (V1 through V5). Coreceptor usage of gp120 is determined mainly by the primary structure of the third variable region (V3) in the outer domain of gp120. The sequence of V3 determines which coreceptor, CCR5 and/or CXCR4 (corresponding to R5/macrophage, X4/T cell and R5X4/T cell and macrophage tropism), is used to trigger the fusion potential of the Env complex, and hence which cells the virus can infect. Binding to CCR5 involves a region adjacent in addition to V3.</text>
</comment>
<comment type="similarity">
    <text evidence="32">Belongs to the HIV-1 env protein family.</text>
</comment>
<evidence type="ECO:0000256" key="3">
    <source>
        <dbReference type="ARBA" id="ARBA00004505"/>
    </source>
</evidence>
<comment type="miscellaneous">
    <text evidence="32">Inhibitors targeting HIV-1 viral envelope proteins are used as antiretroviral drugs. Attachment of virions to the cell surface via non-specific interactions and CD4 binding can be blocked by inhibitors that include cyanovirin-N, cyclotriazadisulfonamide analogs, PRO 2000, TNX 355 and PRO 542. In addition, BMS 806 can block CD4-induced conformational changes. Env interactions with the coreceptor molecules can be targeted by CCR5 antagonists including SCH-D, maraviroc (UK 427857) and aplaviroc (GW 873140), and the CXCR4 antagonist AMD 070. Fusion of viral and cellular membranes can be inhibited by peptides such as enfuvirtide and tifuvirtide (T 1249). Resistance to inhibitors associated with mutations in Env are observed. Most of the time, single mutations confer only a modest reduction in drug susceptibility. Combination of several mutations is usually required to develop a high-level drug resistance.</text>
</comment>
<evidence type="ECO:0000256" key="17">
    <source>
        <dbReference type="ARBA" id="ARBA00022804"/>
    </source>
</evidence>
<evidence type="ECO:0000256" key="11">
    <source>
        <dbReference type="ARBA" id="ARBA00022581"/>
    </source>
</evidence>
<dbReference type="InterPro" id="IPR000328">
    <property type="entry name" value="GP41-like"/>
</dbReference>
<dbReference type="GO" id="GO:0039654">
    <property type="term" value="P:fusion of virus membrane with host endosome membrane"/>
    <property type="evidence" value="ECO:0007669"/>
    <property type="project" value="UniProtKB-UniRule"/>
</dbReference>
<dbReference type="GO" id="GO:0019064">
    <property type="term" value="P:fusion of virus membrane with host plasma membrane"/>
    <property type="evidence" value="ECO:0007669"/>
    <property type="project" value="UniProtKB-UniRule"/>
</dbReference>
<keyword evidence="28 32" id="KW-0325">Glycoprotein</keyword>
<comment type="domain">
    <text evidence="32">The CD4-binding region is targeted by the antibody b12.</text>
</comment>
<comment type="domain">
    <text evidence="32">The membrane proximal external region (MPER) present in gp41 is a tryptophan-rich region recognized by the antibodies 2F5, Z13, and 4E10. MPER seems to play a role in fusion.</text>
</comment>
<keyword evidence="12 32" id="KW-1162">Viral penetration into host cytoplasm</keyword>
<reference evidence="36" key="1">
    <citation type="journal article" date="2012" name="PLoS Pathog.">
        <title>Central Nervous System Compartmentalization of HIV-1 Subtype C Variants Early and Late in Infection in Young Children.</title>
        <authorList>
            <person name="Sturdevant C.B."/>
            <person name="Dow A."/>
            <person name="Jabara C.B."/>
            <person name="Joseph S.B."/>
            <person name="Schnell G."/>
            <person name="Takamune N."/>
            <person name="Mallewa M."/>
            <person name="Heyderman R.S."/>
            <person name="Van Rie A."/>
            <person name="Swanstrom R."/>
        </authorList>
    </citation>
    <scope>NUCLEOTIDE SEQUENCE</scope>
    <source>
        <strain evidence="36">4041_Plasma_Visit_1_amplicon20</strain>
    </source>
</reference>
<keyword evidence="25 32" id="KW-0472">Membrane</keyword>
<feature type="disulfide bond" evidence="32">
    <location>
        <begin position="222"/>
        <end position="233"/>
    </location>
</feature>
<feature type="chain" id="PRO_5023242411" description="Transmembrane protein gp41" evidence="32">
    <location>
        <begin position="498"/>
        <end position="849"/>
    </location>
</feature>
<keyword evidence="10 32" id="KW-1165">Clathrin-mediated endocytosis of virus by host</keyword>
<comment type="subcellular location">
    <subcellularLocation>
        <location evidence="3">Host cell membrane</location>
        <topology evidence="3">Peripheral membrane protein</topology>
    </subcellularLocation>
    <subcellularLocation>
        <location evidence="1">Host cell membrane</location>
        <topology evidence="1">Single-pass type I membrane protein</topology>
    </subcellularLocation>
    <subcellularLocation>
        <location evidence="2">Host endosome membrane</location>
        <topology evidence="2">Peripheral membrane protein</topology>
    </subcellularLocation>
    <subcellularLocation>
        <location evidence="5">Host endosome membrane</location>
        <topology evidence="5">Single-pass type I membrane protein</topology>
    </subcellularLocation>
    <subcellularLocation>
        <location evidence="6">Virion membrane</location>
        <topology evidence="6">Peripheral membrane protein</topology>
    </subcellularLocation>
    <subcellularLocation>
        <location evidence="4">Virion membrane</location>
        <topology evidence="4">Single-pass type I membrane protein</topology>
    </subcellularLocation>
</comment>
<dbReference type="SUPFAM" id="SSF58069">
    <property type="entry name" value="Virus ectodomain"/>
    <property type="match status" value="1"/>
</dbReference>
<comment type="miscellaneous">
    <text evidence="32">HIV-1 lineages are divided in three main groups, M (for Major), O (for Outlier), and N (for New, or Non-M, Non-O). The vast majority of strains found worldwide belong to the group M. Group O seems to be endemic to and largely confined to Cameroon and neighboring countries in West Central Africa, where these viruses represent a small minority of HIV-1 strains. The group N is represented by a limited number of isolates from Cameroonian persons. The group M is further subdivided in 9 clades or subtypes (A to D, F to H, J and K).</text>
</comment>
<feature type="transmembrane region" description="Helical" evidence="33">
    <location>
        <begin position="664"/>
        <end position="691"/>
    </location>
</feature>
<keyword evidence="7 32" id="KW-1168">Fusion of virus membrane with host membrane</keyword>
<evidence type="ECO:0000256" key="29">
    <source>
        <dbReference type="ARBA" id="ARBA00023280"/>
    </source>
</evidence>
<feature type="domain" description="Retroviral envelope protein GP41-like" evidence="35">
    <location>
        <begin position="516"/>
        <end position="706"/>
    </location>
</feature>
<feature type="region of interest" description="CD4-binding loop" evidence="32">
    <location>
        <begin position="356"/>
        <end position="366"/>
    </location>
</feature>
<evidence type="ECO:0000256" key="1">
    <source>
        <dbReference type="ARBA" id="ARBA00004402"/>
    </source>
</evidence>
<evidence type="ECO:0000256" key="15">
    <source>
        <dbReference type="ARBA" id="ARBA00022703"/>
    </source>
</evidence>
<evidence type="ECO:0000256" key="20">
    <source>
        <dbReference type="ARBA" id="ARBA00022879"/>
    </source>
</evidence>
<feature type="region of interest" description="V5" evidence="32">
    <location>
        <begin position="447"/>
        <end position="457"/>
    </location>
</feature>
<evidence type="ECO:0000256" key="30">
    <source>
        <dbReference type="ARBA" id="ARBA00023288"/>
    </source>
</evidence>
<keyword evidence="24 32" id="KW-0175">Coiled coil</keyword>
<keyword evidence="30 32" id="KW-0449">Lipoprotein</keyword>
<keyword evidence="23 32" id="KW-1039">Host endosome</keyword>
<feature type="disulfide bond" evidence="32">
    <location>
        <begin position="584"/>
        <end position="590"/>
    </location>
</feature>
<keyword evidence="9 32" id="KW-1032">Host cell membrane</keyword>
<evidence type="ECO:0000256" key="27">
    <source>
        <dbReference type="ARBA" id="ARBA00023157"/>
    </source>
</evidence>
<keyword evidence="11 32" id="KW-0945">Host-virus interaction</keyword>
<dbReference type="HAMAP" id="MF_04083">
    <property type="entry name" value="HIV_ENV"/>
    <property type="match status" value="1"/>
</dbReference>
<keyword evidence="26 32" id="KW-0564">Palmitate</keyword>
<dbReference type="FunFam" id="1.10.287.210:FF:000001">
    <property type="entry name" value="Envelope glycoprotein gp160"/>
    <property type="match status" value="1"/>
</dbReference>
<feature type="transmembrane region" description="Helical" evidence="33">
    <location>
        <begin position="498"/>
        <end position="521"/>
    </location>
</feature>
<comment type="domain">
    <text evidence="32 33">The 17 amino acids long immunosuppressive region is present in many retroviral envelope proteins. Synthetic peptides derived from this relatively conserved sequence inhibit immune function in vitro and in vivo.</text>
</comment>
<evidence type="ECO:0000259" key="35">
    <source>
        <dbReference type="Pfam" id="PF00517"/>
    </source>
</evidence>
<proteinExistence type="inferred from homology"/>
<dbReference type="GO" id="GO:0052031">
    <property type="term" value="P:symbiont-mediated perturbation of host defense response"/>
    <property type="evidence" value="ECO:0007669"/>
    <property type="project" value="UniProtKB-UniRule"/>
</dbReference>
<dbReference type="EMBL" id="KC186413">
    <property type="protein sequence ID" value="AGC80248.1"/>
    <property type="molecule type" value="Genomic_RNA"/>
</dbReference>
<keyword evidence="18 32" id="KW-0946">Virion</keyword>
<evidence type="ECO:0000313" key="36">
    <source>
        <dbReference type="EMBL" id="AGC80248.1"/>
    </source>
</evidence>
<comment type="domain">
    <text evidence="32">The YXXL motif is involved in determining the exact site of viral release at the surface of infected mononuclear cells and promotes endocytosis. YXXL and di-leucine endocytosis motifs interact directly or indirectly with the clathrin adapter complexes, opperate independently, and their activities are not additive.</text>
</comment>
<evidence type="ECO:0000256" key="2">
    <source>
        <dbReference type="ARBA" id="ARBA00004433"/>
    </source>
</evidence>
<comment type="PTM">
    <text evidence="32">Specific enzymatic cleavages in vivo yield mature proteins. Envelope glycoproteins are synthesized as a inactive precursor that is heavily N-glycosylated and processed likely by host cell furin in the Golgi to yield the mature SU and TM proteins. The cleavage site between SU and TM requires the minimal sequence [KR]-X-[KR]-R. About 2 of the 9 disulfide bonds of gp41 are reduced by P4HB/PDI, following binding to CD4 receptor.</text>
</comment>
<dbReference type="Gene3D" id="1.10.287.210">
    <property type="match status" value="1"/>
</dbReference>
<comment type="function">
    <text evidence="32">Transmembrane protein gp41: Acts as a class I viral fusion protein. Under the current model, the protein has at least 3 conformational states: pre-fusion native state, pre-hairpin intermediate state, and post-fusion hairpin state. During fusion of viral and target intracellular membranes, the coiled coil regions (heptad repeats) assume a trimer-of-hairpins structure, positioning the fusion peptide in close proximity to the C-terminal region of the ectodomain. The formation of this structure appears to drive apposition and subsequent fusion of viral and target cell membranes. Complete fusion occurs in host cell endosomes and is dynamin-dependent, however some lipid transfer might occur at the plasma membrane. The virus undergoes clathrin-dependent internalization long before endosomal fusion, thus minimizing the surface exposure of conserved viral epitopes during fusion and reducing the efficacy of inhibitors targeting these epitopes. Membranes fusion leads to delivery of the nucleocapsid into the cytoplasm.</text>
</comment>
<evidence type="ECO:0000256" key="31">
    <source>
        <dbReference type="ARBA" id="ARBA00023296"/>
    </source>
</evidence>
<dbReference type="Gene3D" id="1.20.5.490">
    <property type="entry name" value="Single helix bin"/>
    <property type="match status" value="1"/>
</dbReference>
<evidence type="ECO:0000256" key="22">
    <source>
        <dbReference type="ARBA" id="ARBA00022989"/>
    </source>
</evidence>
<feature type="domain" description="Human immunodeficiency virus 1 envelope glycoprotein Gp120" evidence="34">
    <location>
        <begin position="146"/>
        <end position="497"/>
    </location>
</feature>
<keyword evidence="8 32" id="KW-1170">Fusion of virus membrane with host endosomal membrane</keyword>
<protein>
    <recommendedName>
        <fullName evidence="32">Envelope glycoprotein gp160</fullName>
    </recommendedName>
    <alternativeName>
        <fullName evidence="32">Env polyprotein</fullName>
    </alternativeName>
    <component>
        <recommendedName>
            <fullName evidence="32">Surface protein gp120</fullName>
            <shortName evidence="32">SU</shortName>
        </recommendedName>
        <alternativeName>
            <fullName evidence="32">Glycoprotein 120</fullName>
            <shortName evidence="32">gp120</shortName>
        </alternativeName>
    </component>
    <component>
        <recommendedName>
            <fullName evidence="32">Transmembrane protein gp41</fullName>
            <shortName evidence="32">TM</shortName>
        </recommendedName>
        <alternativeName>
            <fullName evidence="32">Glycoprotein 41</fullName>
            <shortName evidence="32">gp41</shortName>
        </alternativeName>
    </component>
</protein>
<dbReference type="InterPro" id="IPR036377">
    <property type="entry name" value="Gp120_core_sf"/>
</dbReference>
<evidence type="ECO:0000259" key="34">
    <source>
        <dbReference type="Pfam" id="PF00516"/>
    </source>
</evidence>
<evidence type="ECO:0000256" key="21">
    <source>
        <dbReference type="ARBA" id="ARBA00022890"/>
    </source>
</evidence>
<comment type="subcellular location">
    <molecule>Transmembrane protein gp41</molecule>
    <subcellularLocation>
        <location evidence="32">Virion membrane</location>
        <topology evidence="32">Single-pass type I membrane protein</topology>
    </subcellularLocation>
    <subcellularLocation>
        <location evidence="32">Host cell membrane</location>
        <topology evidence="32">Single-pass type I membrane protein</topology>
    </subcellularLocation>
    <subcellularLocation>
        <location evidence="32">Host endosome membrane</location>
        <topology evidence="32">Single-pass type I membrane protein</topology>
    </subcellularLocation>
    <text evidence="32">It is probably concentrated at the site of budding and incorporated into the virions possibly by contacts between the cytoplasmic tail of Env and the N-terminus of Gag.</text>
</comment>